<dbReference type="KEGG" id="sxi:SXIM_14660"/>
<dbReference type="InterPro" id="IPR008979">
    <property type="entry name" value="Galactose-bd-like_sf"/>
</dbReference>
<name>A0A0F7FT55_9ACTN</name>
<keyword evidence="4" id="KW-0808">Transferase</keyword>
<dbReference type="GO" id="GO:0005524">
    <property type="term" value="F:ATP binding"/>
    <property type="evidence" value="ECO:0007669"/>
    <property type="project" value="UniProtKB-KW"/>
</dbReference>
<dbReference type="STRING" id="408015.SXIM_14660"/>
<keyword evidence="7" id="KW-0067">ATP-binding</keyword>
<dbReference type="AlphaFoldDB" id="A0A0F7FT55"/>
<accession>A0A0F7FT55</accession>
<sequence>MAGSLFVGPQGAADRYRLVRSIGRGGEAVLYLAEIELSGGTEPVVVKVLDMRRTVPQQRFAQISAKWNEQAELLRFAHRVGVVGVREHFEGPPPHPAGRAEETSGRTLCLVMNHVDGLDLRDWREELTPHLEFPAERRAVLRVLEQLAEVLDWLHSGAATPSGRTVIHGDLSPGNVMVNADGQATLVDFGLSKLATEHQTAEPWLTPGFAAPEVYEGKRSPAADRYAFGALAYFLLSAQSPPGTAEELRDAFGALPRLGALPQERLDRLLTLFAPRPERRPHTLTEWVRLVALRTSGAAAASPSVPPPPPLPPATAPHRRTVREPLLAAAAVAAIALGGVGGYLLGGGGDGAGAGAGPAATVTETVTETVGEGGDDLGLGEIWDEGEGGEAPPVSPLVDLEPVEMPYGIMREPAHIDGTEYQDSLTFSSCVLEGPVSYNLGRSWTSLEFTAGLHDASVKESVRFTVRADGEPLVSETLTLGDADSYTLDVTDVLRLEIEALPESYCSDWVFAVGDPVLSR</sequence>
<dbReference type="SUPFAM" id="SSF56112">
    <property type="entry name" value="Protein kinase-like (PK-like)"/>
    <property type="match status" value="1"/>
</dbReference>
<dbReference type="Gene3D" id="2.60.120.1060">
    <property type="entry name" value="NPCBM/NEW2 domain"/>
    <property type="match status" value="1"/>
</dbReference>
<evidence type="ECO:0000256" key="4">
    <source>
        <dbReference type="ARBA" id="ARBA00022679"/>
    </source>
</evidence>
<protein>
    <recommendedName>
        <fullName evidence="2">non-specific serine/threonine protein kinase</fullName>
        <ecNumber evidence="2">2.7.11.1</ecNumber>
    </recommendedName>
</protein>
<dbReference type="InterPro" id="IPR011009">
    <property type="entry name" value="Kinase-like_dom_sf"/>
</dbReference>
<dbReference type="Gene3D" id="3.30.200.20">
    <property type="entry name" value="Phosphorylase Kinase, domain 1"/>
    <property type="match status" value="1"/>
</dbReference>
<proteinExistence type="predicted"/>
<evidence type="ECO:0000313" key="10">
    <source>
        <dbReference type="EMBL" id="AKG42850.1"/>
    </source>
</evidence>
<dbReference type="InterPro" id="IPR008266">
    <property type="entry name" value="Tyr_kinase_AS"/>
</dbReference>
<evidence type="ECO:0000256" key="8">
    <source>
        <dbReference type="ARBA" id="ARBA00023170"/>
    </source>
</evidence>
<keyword evidence="6" id="KW-0418">Kinase</keyword>
<evidence type="ECO:0000256" key="5">
    <source>
        <dbReference type="ARBA" id="ARBA00022741"/>
    </source>
</evidence>
<dbReference type="PANTHER" id="PTHR43289:SF6">
    <property type="entry name" value="SERINE_THREONINE-PROTEIN KINASE NEKL-3"/>
    <property type="match status" value="1"/>
</dbReference>
<reference evidence="10" key="1">
    <citation type="submission" date="2019-08" db="EMBL/GenBank/DDBJ databases">
        <title>Complete genome sequence of a mangrove-derived Streptomyces xiamenensis.</title>
        <authorList>
            <person name="Xu J."/>
        </authorList>
    </citation>
    <scope>NUCLEOTIDE SEQUENCE</scope>
    <source>
        <strain evidence="10">318</strain>
    </source>
</reference>
<dbReference type="Pfam" id="PF00069">
    <property type="entry name" value="Pkinase"/>
    <property type="match status" value="1"/>
</dbReference>
<dbReference type="Proteomes" id="UP000034034">
    <property type="component" value="Chromosome"/>
</dbReference>
<evidence type="ECO:0000256" key="7">
    <source>
        <dbReference type="ARBA" id="ARBA00022840"/>
    </source>
</evidence>
<dbReference type="HOGENOM" id="CLU_523651_0_0_11"/>
<feature type="domain" description="Protein kinase" evidence="9">
    <location>
        <begin position="16"/>
        <end position="293"/>
    </location>
</feature>
<dbReference type="EC" id="2.7.11.1" evidence="2"/>
<dbReference type="PROSITE" id="PS00109">
    <property type="entry name" value="PROTEIN_KINASE_TYR"/>
    <property type="match status" value="1"/>
</dbReference>
<keyword evidence="3" id="KW-0723">Serine/threonine-protein kinase</keyword>
<organism evidence="10 11">
    <name type="scientific">Streptomyces xiamenensis</name>
    <dbReference type="NCBI Taxonomy" id="408015"/>
    <lineage>
        <taxon>Bacteria</taxon>
        <taxon>Bacillati</taxon>
        <taxon>Actinomycetota</taxon>
        <taxon>Actinomycetes</taxon>
        <taxon>Kitasatosporales</taxon>
        <taxon>Streptomycetaceae</taxon>
        <taxon>Streptomyces</taxon>
    </lineage>
</organism>
<dbReference type="PATRIC" id="fig|408015.6.peg.1501"/>
<dbReference type="EMBL" id="CP009922">
    <property type="protein sequence ID" value="AKG42850.1"/>
    <property type="molecule type" value="Genomic_DNA"/>
</dbReference>
<dbReference type="InterPro" id="IPR013222">
    <property type="entry name" value="Glyco_hyd_98_carb-bd"/>
</dbReference>
<dbReference type="GO" id="GO:0016020">
    <property type="term" value="C:membrane"/>
    <property type="evidence" value="ECO:0007669"/>
    <property type="project" value="UniProtKB-SubCell"/>
</dbReference>
<dbReference type="InterPro" id="IPR000719">
    <property type="entry name" value="Prot_kinase_dom"/>
</dbReference>
<dbReference type="PROSITE" id="PS50011">
    <property type="entry name" value="PROTEIN_KINASE_DOM"/>
    <property type="match status" value="1"/>
</dbReference>
<evidence type="ECO:0000256" key="3">
    <source>
        <dbReference type="ARBA" id="ARBA00022527"/>
    </source>
</evidence>
<dbReference type="Pfam" id="PF08305">
    <property type="entry name" value="NPCBM"/>
    <property type="match status" value="1"/>
</dbReference>
<keyword evidence="11" id="KW-1185">Reference proteome</keyword>
<dbReference type="GO" id="GO:0004674">
    <property type="term" value="F:protein serine/threonine kinase activity"/>
    <property type="evidence" value="ECO:0007669"/>
    <property type="project" value="UniProtKB-KW"/>
</dbReference>
<dbReference type="RefSeq" id="WP_078846857.1">
    <property type="nucleotide sequence ID" value="NZ_CP009922.3"/>
</dbReference>
<dbReference type="Gene3D" id="1.10.510.10">
    <property type="entry name" value="Transferase(Phosphotransferase) domain 1"/>
    <property type="match status" value="1"/>
</dbReference>
<keyword evidence="5" id="KW-0547">Nucleotide-binding</keyword>
<evidence type="ECO:0000256" key="2">
    <source>
        <dbReference type="ARBA" id="ARBA00012513"/>
    </source>
</evidence>
<dbReference type="SUPFAM" id="SSF49785">
    <property type="entry name" value="Galactose-binding domain-like"/>
    <property type="match status" value="1"/>
</dbReference>
<evidence type="ECO:0000256" key="6">
    <source>
        <dbReference type="ARBA" id="ARBA00022777"/>
    </source>
</evidence>
<evidence type="ECO:0000313" key="11">
    <source>
        <dbReference type="Proteomes" id="UP000034034"/>
    </source>
</evidence>
<evidence type="ECO:0000259" key="9">
    <source>
        <dbReference type="PROSITE" id="PS50011"/>
    </source>
</evidence>
<dbReference type="PANTHER" id="PTHR43289">
    <property type="entry name" value="MITOGEN-ACTIVATED PROTEIN KINASE KINASE KINASE 20-RELATED"/>
    <property type="match status" value="1"/>
</dbReference>
<gene>
    <name evidence="10" type="ORF">SXIM_14660</name>
</gene>
<comment type="subcellular location">
    <subcellularLocation>
        <location evidence="1">Membrane</location>
        <topology evidence="1">Single-pass type I membrane protein</topology>
    </subcellularLocation>
</comment>
<dbReference type="InterPro" id="IPR038637">
    <property type="entry name" value="NPCBM_sf"/>
</dbReference>
<keyword evidence="8" id="KW-0675">Receptor</keyword>
<evidence type="ECO:0000256" key="1">
    <source>
        <dbReference type="ARBA" id="ARBA00004479"/>
    </source>
</evidence>